<evidence type="ECO:0000313" key="3">
    <source>
        <dbReference type="Proteomes" id="UP000198850"/>
    </source>
</evidence>
<reference evidence="2 3" key="1">
    <citation type="submission" date="2016-10" db="EMBL/GenBank/DDBJ databases">
        <authorList>
            <person name="de Groot N.N."/>
        </authorList>
    </citation>
    <scope>NUCLEOTIDE SEQUENCE [LARGE SCALE GENOMIC DNA]</scope>
    <source>
        <strain evidence="2 3">DSM 19033</strain>
    </source>
</reference>
<feature type="signal peptide" evidence="1">
    <location>
        <begin position="1"/>
        <end position="19"/>
    </location>
</feature>
<proteinExistence type="predicted"/>
<keyword evidence="1" id="KW-0732">Signal</keyword>
<dbReference type="AlphaFoldDB" id="A0A1H4GZ08"/>
<name>A0A1H4GZ08_9SPHI</name>
<dbReference type="Proteomes" id="UP000198850">
    <property type="component" value="Unassembled WGS sequence"/>
</dbReference>
<gene>
    <name evidence="2" type="ORF">SAMN05443550_11214</name>
</gene>
<dbReference type="PROSITE" id="PS51257">
    <property type="entry name" value="PROKAR_LIPOPROTEIN"/>
    <property type="match status" value="1"/>
</dbReference>
<feature type="chain" id="PRO_5011473560" evidence="1">
    <location>
        <begin position="20"/>
        <end position="112"/>
    </location>
</feature>
<dbReference type="RefSeq" id="WP_090559270.1">
    <property type="nucleotide sequence ID" value="NZ_FNRA01000012.1"/>
</dbReference>
<evidence type="ECO:0000256" key="1">
    <source>
        <dbReference type="SAM" id="SignalP"/>
    </source>
</evidence>
<protein>
    <submittedName>
        <fullName evidence="2">Uncharacterized protein</fullName>
    </submittedName>
</protein>
<dbReference type="OrthoDB" id="770158at2"/>
<keyword evidence="3" id="KW-1185">Reference proteome</keyword>
<dbReference type="EMBL" id="FNRA01000012">
    <property type="protein sequence ID" value="SEB14330.1"/>
    <property type="molecule type" value="Genomic_DNA"/>
</dbReference>
<sequence>MNKLLFLLFFCFLFSSCQKTTEGSPQSDYRFEVYCGNCTIRLESRNSVQTYNVLGFQSIPYNYDPPSILVSVYTNYDQDQTQIRFLGSGYNNTLFDGYLYDNDPSSFFEVHL</sequence>
<accession>A0A1H4GZ08</accession>
<evidence type="ECO:0000313" key="2">
    <source>
        <dbReference type="EMBL" id="SEB14330.1"/>
    </source>
</evidence>
<organism evidence="2 3">
    <name type="scientific">Pedobacter hartonius</name>
    <dbReference type="NCBI Taxonomy" id="425514"/>
    <lineage>
        <taxon>Bacteria</taxon>
        <taxon>Pseudomonadati</taxon>
        <taxon>Bacteroidota</taxon>
        <taxon>Sphingobacteriia</taxon>
        <taxon>Sphingobacteriales</taxon>
        <taxon>Sphingobacteriaceae</taxon>
        <taxon>Pedobacter</taxon>
    </lineage>
</organism>